<proteinExistence type="predicted"/>
<evidence type="ECO:0000313" key="1">
    <source>
        <dbReference type="EMBL" id="OBR39175.1"/>
    </source>
</evidence>
<dbReference type="RefSeq" id="WP_068484995.1">
    <property type="nucleotide sequence ID" value="NZ_CP018760.1"/>
</dbReference>
<comment type="caution">
    <text evidence="1">The sequence shown here is derived from an EMBL/GenBank/DDBJ whole genome shotgun (WGS) entry which is preliminary data.</text>
</comment>
<evidence type="ECO:0008006" key="3">
    <source>
        <dbReference type="Google" id="ProtNLM"/>
    </source>
</evidence>
<dbReference type="OrthoDB" id="5187906at2"/>
<gene>
    <name evidence="1" type="ORF">A9200_05810</name>
</gene>
<protein>
    <recommendedName>
        <fullName evidence="3">DUF2116 family Zn-ribbon domain-containing protein</fullName>
    </recommendedName>
</protein>
<dbReference type="EMBL" id="LZFP01000012">
    <property type="protein sequence ID" value="OBR39175.1"/>
    <property type="molecule type" value="Genomic_DNA"/>
</dbReference>
<organism evidence="1 2">
    <name type="scientific">Maribacter hydrothermalis</name>
    <dbReference type="NCBI Taxonomy" id="1836467"/>
    <lineage>
        <taxon>Bacteria</taxon>
        <taxon>Pseudomonadati</taxon>
        <taxon>Bacteroidota</taxon>
        <taxon>Flavobacteriia</taxon>
        <taxon>Flavobacteriales</taxon>
        <taxon>Flavobacteriaceae</taxon>
        <taxon>Maribacter</taxon>
    </lineage>
</organism>
<accession>A0A1B7Z903</accession>
<sequence length="129" mass="15444">MDNKRKCIICSTSISGRVDKLFCSVKCKSINQYEKRQESEQFFFKVDSHLKVNRKILKSYNKSGFTTVRRSELIDKGFNPKFFTHFWKNQKGDVYLFVYEYGFLNIQNDGIKKYTLVKWQNYMDSTQTK</sequence>
<name>A0A1B7Z903_9FLAO</name>
<reference evidence="2" key="1">
    <citation type="submission" date="2016-06" db="EMBL/GenBank/DDBJ databases">
        <authorList>
            <person name="Zhan P."/>
        </authorList>
    </citation>
    <scope>NUCLEOTIDE SEQUENCE [LARGE SCALE GENOMIC DNA]</scope>
    <source>
        <strain evidence="2">T28</strain>
    </source>
</reference>
<dbReference type="KEGG" id="mart:BTR34_16465"/>
<dbReference type="STRING" id="1836467.BTR34_16465"/>
<evidence type="ECO:0000313" key="2">
    <source>
        <dbReference type="Proteomes" id="UP000092164"/>
    </source>
</evidence>
<keyword evidence="2" id="KW-1185">Reference proteome</keyword>
<dbReference type="Proteomes" id="UP000092164">
    <property type="component" value="Unassembled WGS sequence"/>
</dbReference>
<dbReference type="AlphaFoldDB" id="A0A1B7Z903"/>